<accession>A0A0F9IR27</accession>
<comment type="caution">
    <text evidence="1">The sequence shown here is derived from an EMBL/GenBank/DDBJ whole genome shotgun (WGS) entry which is preliminary data.</text>
</comment>
<gene>
    <name evidence="1" type="ORF">LCGC14_1625840</name>
</gene>
<protein>
    <submittedName>
        <fullName evidence="1">Uncharacterized protein</fullName>
    </submittedName>
</protein>
<sequence>MGNNLMNLLKTNQPGVSLSIADLIGPRGMNDTSGNASGYKQAVEELQRAAGINHIVQINDCETQTDWTESDNGTFDRAVGNAGVKVGTNSLKLTATASTDNTQYVETVLINESTYVPKTADGERQMDWRDTDYIGFWQHAVQSAEYGTAGEMQFAIMNNGVLSDKTEITGNVTTSHAWFQIDISGFSRDKVEAIRFYSNNTNTAEDFYADNIIRYKYALGGAPIFGSYYYITSGTTLTEGNGVKWGIAGLTVASATEAVVDLGPAFLGGATATGTAARNVYAQLPGKFIFMMKASTTNTAGAGVQFAGATTVEDGDAGNFEHSFAKALEAAGETGDWIFCIYDTAGQEV</sequence>
<dbReference type="EMBL" id="LAZR01013343">
    <property type="protein sequence ID" value="KKM22389.1"/>
    <property type="molecule type" value="Genomic_DNA"/>
</dbReference>
<name>A0A0F9IR27_9ZZZZ</name>
<dbReference type="AlphaFoldDB" id="A0A0F9IR27"/>
<evidence type="ECO:0000313" key="1">
    <source>
        <dbReference type="EMBL" id="KKM22389.1"/>
    </source>
</evidence>
<organism evidence="1">
    <name type="scientific">marine sediment metagenome</name>
    <dbReference type="NCBI Taxonomy" id="412755"/>
    <lineage>
        <taxon>unclassified sequences</taxon>
        <taxon>metagenomes</taxon>
        <taxon>ecological metagenomes</taxon>
    </lineage>
</organism>
<proteinExistence type="predicted"/>
<reference evidence="1" key="1">
    <citation type="journal article" date="2015" name="Nature">
        <title>Complex archaea that bridge the gap between prokaryotes and eukaryotes.</title>
        <authorList>
            <person name="Spang A."/>
            <person name="Saw J.H."/>
            <person name="Jorgensen S.L."/>
            <person name="Zaremba-Niedzwiedzka K."/>
            <person name="Martijn J."/>
            <person name="Lind A.E."/>
            <person name="van Eijk R."/>
            <person name="Schleper C."/>
            <person name="Guy L."/>
            <person name="Ettema T.J."/>
        </authorList>
    </citation>
    <scope>NUCLEOTIDE SEQUENCE</scope>
</reference>